<dbReference type="SUPFAM" id="SSF55594">
    <property type="entry name" value="HPr-like"/>
    <property type="match status" value="1"/>
</dbReference>
<dbReference type="STRING" id="565034.BHWA1_02518"/>
<organism evidence="2 3">
    <name type="scientific">Brachyspira hyodysenteriae (strain ATCC 49526 / WA1)</name>
    <dbReference type="NCBI Taxonomy" id="565034"/>
    <lineage>
        <taxon>Bacteria</taxon>
        <taxon>Pseudomonadati</taxon>
        <taxon>Spirochaetota</taxon>
        <taxon>Spirochaetia</taxon>
        <taxon>Brachyspirales</taxon>
        <taxon>Brachyspiraceae</taxon>
        <taxon>Brachyspira</taxon>
    </lineage>
</organism>
<dbReference type="GeneID" id="63963656"/>
<dbReference type="KEGG" id="bhy:BHWA1_02518"/>
<feature type="domain" description="HPr" evidence="1">
    <location>
        <begin position="1"/>
        <end position="88"/>
    </location>
</feature>
<evidence type="ECO:0000313" key="2">
    <source>
        <dbReference type="EMBL" id="ACN84971.1"/>
    </source>
</evidence>
<dbReference type="RefSeq" id="WP_012671998.1">
    <property type="nucleotide sequence ID" value="NC_012225.1"/>
</dbReference>
<dbReference type="Pfam" id="PF00381">
    <property type="entry name" value="PTS-HPr"/>
    <property type="match status" value="1"/>
</dbReference>
<dbReference type="PROSITE" id="PS51350">
    <property type="entry name" value="PTS_HPR_DOM"/>
    <property type="match status" value="1"/>
</dbReference>
<dbReference type="Proteomes" id="UP000001803">
    <property type="component" value="Chromosome"/>
</dbReference>
<name>A0A3B6VGL6_BRAHW</name>
<accession>A0A3B6VGL6</accession>
<proteinExistence type="predicted"/>
<dbReference type="InterPro" id="IPR035895">
    <property type="entry name" value="HPr-like_sf"/>
</dbReference>
<dbReference type="InterPro" id="IPR000032">
    <property type="entry name" value="HPr-like"/>
</dbReference>
<protein>
    <submittedName>
        <fullName evidence="2">Phosphotransferase system, putative phosphocarrier HPr protein</fullName>
    </submittedName>
</protein>
<dbReference type="AlphaFoldDB" id="A0A3B6VGL6"/>
<gene>
    <name evidence="2" type="ordered locus">BHWA1_02518</name>
</gene>
<dbReference type="GO" id="GO:0016740">
    <property type="term" value="F:transferase activity"/>
    <property type="evidence" value="ECO:0007669"/>
    <property type="project" value="UniProtKB-KW"/>
</dbReference>
<dbReference type="EMBL" id="CP001357">
    <property type="protein sequence ID" value="ACN84971.1"/>
    <property type="molecule type" value="Genomic_DNA"/>
</dbReference>
<evidence type="ECO:0000313" key="3">
    <source>
        <dbReference type="Proteomes" id="UP000001803"/>
    </source>
</evidence>
<dbReference type="Gene3D" id="3.30.1340.10">
    <property type="entry name" value="HPr-like"/>
    <property type="match status" value="1"/>
</dbReference>
<evidence type="ECO:0000259" key="1">
    <source>
        <dbReference type="PROSITE" id="PS51350"/>
    </source>
</evidence>
<keyword evidence="3" id="KW-1185">Reference proteome</keyword>
<reference evidence="2 3" key="1">
    <citation type="journal article" date="2009" name="PLoS ONE">
        <title>Genome sequence of the pathogenic intestinal spirochete Brachyspira hyodysenteriae reveals adaptations to its lifestyle in the porcine large intestine.</title>
        <authorList>
            <person name="Bellgard M.I."/>
            <person name="Wanchanthuek P."/>
            <person name="La T."/>
            <person name="Ryan K."/>
            <person name="Moolhuijzen P."/>
            <person name="Albertyn Z."/>
            <person name="Shaban B."/>
            <person name="Motro Y."/>
            <person name="Dunn D.S."/>
            <person name="Schibeci D."/>
            <person name="Hunter A."/>
            <person name="Barrero R."/>
            <person name="Phillips N.D."/>
            <person name="Hampson D.J."/>
        </authorList>
    </citation>
    <scope>NUCLEOTIDE SEQUENCE [LARGE SCALE GENOMIC DNA]</scope>
    <source>
        <strain evidence="3">ATCC 49526 / WA1</strain>
    </source>
</reference>
<sequence>MREFKYIINNISNIHARPLSELAKIAKDSNCEVSVKKGENLKDLKKIIGLIQLKLKVGDEVNVIINGNNDDLENTAKDNIYNFFKLNF</sequence>